<evidence type="ECO:0000313" key="3">
    <source>
        <dbReference type="Proteomes" id="UP001596200"/>
    </source>
</evidence>
<proteinExistence type="predicted"/>
<keyword evidence="1" id="KW-0732">Signal</keyword>
<name>A0ABW1GLM2_9ACTN</name>
<feature type="chain" id="PRO_5045260260" evidence="1">
    <location>
        <begin position="29"/>
        <end position="102"/>
    </location>
</feature>
<dbReference type="EMBL" id="JBHSPU010000014">
    <property type="protein sequence ID" value="MFC5914772.1"/>
    <property type="molecule type" value="Genomic_DNA"/>
</dbReference>
<sequence>MRRRIAVLGTGAALFVAAGVMTAPSASATSFCFTSQGSNWGSVSCQTTLPKNSWQLVLVCNSNSVNGAQATVNGRWHTGDGSDTLYCPTGYSAAYTKVNNNN</sequence>
<keyword evidence="3" id="KW-1185">Reference proteome</keyword>
<accession>A0ABW1GLM2</accession>
<evidence type="ECO:0000313" key="2">
    <source>
        <dbReference type="EMBL" id="MFC5914772.1"/>
    </source>
</evidence>
<comment type="caution">
    <text evidence="2">The sequence shown here is derived from an EMBL/GenBank/DDBJ whole genome shotgun (WGS) entry which is preliminary data.</text>
</comment>
<feature type="signal peptide" evidence="1">
    <location>
        <begin position="1"/>
        <end position="28"/>
    </location>
</feature>
<organism evidence="2 3">
    <name type="scientific">Streptomyces pulveraceus</name>
    <dbReference type="NCBI Taxonomy" id="68258"/>
    <lineage>
        <taxon>Bacteria</taxon>
        <taxon>Bacillati</taxon>
        <taxon>Actinomycetota</taxon>
        <taxon>Actinomycetes</taxon>
        <taxon>Kitasatosporales</taxon>
        <taxon>Streptomycetaceae</taxon>
        <taxon>Streptomyces</taxon>
    </lineage>
</organism>
<dbReference type="Proteomes" id="UP001596200">
    <property type="component" value="Unassembled WGS sequence"/>
</dbReference>
<dbReference type="RefSeq" id="WP_344515386.1">
    <property type="nucleotide sequence ID" value="NZ_BAAATU010000033.1"/>
</dbReference>
<gene>
    <name evidence="2" type="ORF">ACFP1B_15250</name>
</gene>
<protein>
    <submittedName>
        <fullName evidence="2">Uncharacterized protein</fullName>
    </submittedName>
</protein>
<evidence type="ECO:0000256" key="1">
    <source>
        <dbReference type="SAM" id="SignalP"/>
    </source>
</evidence>
<reference evidence="3" key="1">
    <citation type="journal article" date="2019" name="Int. J. Syst. Evol. Microbiol.">
        <title>The Global Catalogue of Microorganisms (GCM) 10K type strain sequencing project: providing services to taxonomists for standard genome sequencing and annotation.</title>
        <authorList>
            <consortium name="The Broad Institute Genomics Platform"/>
            <consortium name="The Broad Institute Genome Sequencing Center for Infectious Disease"/>
            <person name="Wu L."/>
            <person name="Ma J."/>
        </authorList>
    </citation>
    <scope>NUCLEOTIDE SEQUENCE [LARGE SCALE GENOMIC DNA]</scope>
    <source>
        <strain evidence="3">JCM 4147</strain>
    </source>
</reference>